<sequence>MQYITFAIAIIGSVISVTTFFDNKKLKSNKDIAKEQYEKGKLDNTLSTIMKKLDKIEAKLDVFENETKKIVREEMEKHVAIYHRGE</sequence>
<protein>
    <submittedName>
        <fullName evidence="2">Uncharacterized protein</fullName>
    </submittedName>
</protein>
<proteinExistence type="predicted"/>
<keyword evidence="1" id="KW-0175">Coiled coil</keyword>
<organism evidence="2">
    <name type="scientific">Siphoviridae sp. ctt8434</name>
    <dbReference type="NCBI Taxonomy" id="2825703"/>
    <lineage>
        <taxon>Viruses</taxon>
        <taxon>Duplodnaviria</taxon>
        <taxon>Heunggongvirae</taxon>
        <taxon>Uroviricota</taxon>
        <taxon>Caudoviricetes</taxon>
    </lineage>
</organism>
<evidence type="ECO:0000313" key="2">
    <source>
        <dbReference type="EMBL" id="DAF88307.1"/>
    </source>
</evidence>
<name>A0A8S5U1H7_9CAUD</name>
<dbReference type="EMBL" id="BK015983">
    <property type="protein sequence ID" value="DAF88307.1"/>
    <property type="molecule type" value="Genomic_DNA"/>
</dbReference>
<reference evidence="2" key="1">
    <citation type="journal article" date="2021" name="Proc. Natl. Acad. Sci. U.S.A.">
        <title>A Catalog of Tens of Thousands of Viruses from Human Metagenomes Reveals Hidden Associations with Chronic Diseases.</title>
        <authorList>
            <person name="Tisza M.J."/>
            <person name="Buck C.B."/>
        </authorList>
    </citation>
    <scope>NUCLEOTIDE SEQUENCE</scope>
    <source>
        <strain evidence="2">Ctt8434</strain>
    </source>
</reference>
<evidence type="ECO:0000256" key="1">
    <source>
        <dbReference type="SAM" id="Coils"/>
    </source>
</evidence>
<accession>A0A8S5U1H7</accession>
<feature type="coiled-coil region" evidence="1">
    <location>
        <begin position="46"/>
        <end position="73"/>
    </location>
</feature>